<dbReference type="Gene3D" id="1.10.630.10">
    <property type="entry name" value="Cytochrome P450"/>
    <property type="match status" value="1"/>
</dbReference>
<dbReference type="Proteomes" id="UP001597183">
    <property type="component" value="Unassembled WGS sequence"/>
</dbReference>
<keyword evidence="3" id="KW-0349">Heme</keyword>
<name>A0ABW4A3C2_9ACTN</name>
<evidence type="ECO:0000256" key="2">
    <source>
        <dbReference type="ARBA" id="ARBA00010617"/>
    </source>
</evidence>
<reference evidence="5" key="1">
    <citation type="journal article" date="2019" name="Int. J. Syst. Evol. Microbiol.">
        <title>The Global Catalogue of Microorganisms (GCM) 10K type strain sequencing project: providing services to taxonomists for standard genome sequencing and annotation.</title>
        <authorList>
            <consortium name="The Broad Institute Genomics Platform"/>
            <consortium name="The Broad Institute Genome Sequencing Center for Infectious Disease"/>
            <person name="Wu L."/>
            <person name="Ma J."/>
        </authorList>
    </citation>
    <scope>NUCLEOTIDE SEQUENCE [LARGE SCALE GENOMIC DNA]</scope>
    <source>
        <strain evidence="5">CCM 7526</strain>
    </source>
</reference>
<dbReference type="PANTHER" id="PTHR24305:SF166">
    <property type="entry name" value="CYTOCHROME P450 12A4, MITOCHONDRIAL-RELATED"/>
    <property type="match status" value="1"/>
</dbReference>
<dbReference type="SUPFAM" id="SSF48264">
    <property type="entry name" value="Cytochrome P450"/>
    <property type="match status" value="1"/>
</dbReference>
<evidence type="ECO:0000313" key="4">
    <source>
        <dbReference type="EMBL" id="MFD1365206.1"/>
    </source>
</evidence>
<evidence type="ECO:0000313" key="5">
    <source>
        <dbReference type="Proteomes" id="UP001597183"/>
    </source>
</evidence>
<dbReference type="PROSITE" id="PS00086">
    <property type="entry name" value="CYTOCHROME_P450"/>
    <property type="match status" value="1"/>
</dbReference>
<comment type="cofactor">
    <cofactor evidence="1">
        <name>heme</name>
        <dbReference type="ChEBI" id="CHEBI:30413"/>
    </cofactor>
</comment>
<dbReference type="Pfam" id="PF00067">
    <property type="entry name" value="p450"/>
    <property type="match status" value="1"/>
</dbReference>
<dbReference type="EMBL" id="JBHTMK010000008">
    <property type="protein sequence ID" value="MFD1365206.1"/>
    <property type="molecule type" value="Genomic_DNA"/>
</dbReference>
<keyword evidence="3" id="KW-0408">Iron</keyword>
<keyword evidence="3" id="KW-0503">Monooxygenase</keyword>
<dbReference type="InterPro" id="IPR036396">
    <property type="entry name" value="Cyt_P450_sf"/>
</dbReference>
<proteinExistence type="inferred from homology"/>
<dbReference type="PRINTS" id="PR00385">
    <property type="entry name" value="P450"/>
</dbReference>
<sequence>MGGVERRSVAELRADLLGVQRRLLKTHDGFVRLRVLRRVFTLVSRPDVAHRILVSGAPAYRRGFQHRNLGLTIGKGLLVSDGDVWERQRRLTRPVFERAVLGRVVDIAAEATGALVDRWLEQSSGPVDVLDEMRRLSLRVISLAVFGAELPEQAGMFIETARVSLAVASRRNILPLSLPLWAPTRLHRRRRRCLAEVDRFVYARIDERLAGDGHDDILTRLIRGYGDQAQASRREIRDQVVTLYFAGFETTAAALTLTWLMLGEHPRVADRLRTELVATLGHRHPTYPQLSLLTYTRNTLKESMRLRPPVYTVPRTATADERIGDAHVRRGDDIVVATHVLHSCPTIWEAPQHCRPDRFEPGRLTVEQRRAYLPFGAGPRRCIGESFAMATMMTVLAVVARRVRLRPRDGRPVVPATEVTQFPANGLPMLVDPLVPDAAR</sequence>
<keyword evidence="3" id="KW-0560">Oxidoreductase</keyword>
<dbReference type="InterPro" id="IPR050121">
    <property type="entry name" value="Cytochrome_P450_monoxygenase"/>
</dbReference>
<dbReference type="InterPro" id="IPR017972">
    <property type="entry name" value="Cyt_P450_CS"/>
</dbReference>
<accession>A0ABW4A3C2</accession>
<keyword evidence="5" id="KW-1185">Reference proteome</keyword>
<dbReference type="PRINTS" id="PR00463">
    <property type="entry name" value="EP450I"/>
</dbReference>
<dbReference type="InterPro" id="IPR002401">
    <property type="entry name" value="Cyt_P450_E_grp-I"/>
</dbReference>
<comment type="caution">
    <text evidence="4">The sequence shown here is derived from an EMBL/GenBank/DDBJ whole genome shotgun (WGS) entry which is preliminary data.</text>
</comment>
<organism evidence="4 5">
    <name type="scientific">Actinoplanes sichuanensis</name>
    <dbReference type="NCBI Taxonomy" id="512349"/>
    <lineage>
        <taxon>Bacteria</taxon>
        <taxon>Bacillati</taxon>
        <taxon>Actinomycetota</taxon>
        <taxon>Actinomycetes</taxon>
        <taxon>Micromonosporales</taxon>
        <taxon>Micromonosporaceae</taxon>
        <taxon>Actinoplanes</taxon>
    </lineage>
</organism>
<keyword evidence="3" id="KW-0479">Metal-binding</keyword>
<protein>
    <submittedName>
        <fullName evidence="4">Cytochrome P450</fullName>
    </submittedName>
</protein>
<comment type="similarity">
    <text evidence="2 3">Belongs to the cytochrome P450 family.</text>
</comment>
<dbReference type="InterPro" id="IPR001128">
    <property type="entry name" value="Cyt_P450"/>
</dbReference>
<evidence type="ECO:0000256" key="1">
    <source>
        <dbReference type="ARBA" id="ARBA00001971"/>
    </source>
</evidence>
<dbReference type="PANTHER" id="PTHR24305">
    <property type="entry name" value="CYTOCHROME P450"/>
    <property type="match status" value="1"/>
</dbReference>
<gene>
    <name evidence="4" type="ORF">ACFQ5G_07620</name>
</gene>
<dbReference type="RefSeq" id="WP_317795442.1">
    <property type="nucleotide sequence ID" value="NZ_AP028461.1"/>
</dbReference>
<evidence type="ECO:0000256" key="3">
    <source>
        <dbReference type="RuleBase" id="RU000461"/>
    </source>
</evidence>